<protein>
    <submittedName>
        <fullName evidence="1">Beta-mannanase</fullName>
    </submittedName>
</protein>
<organism evidence="1 2">
    <name type="scientific">Paenibacillus zeisoli</name>
    <dbReference type="NCBI Taxonomy" id="2496267"/>
    <lineage>
        <taxon>Bacteria</taxon>
        <taxon>Bacillati</taxon>
        <taxon>Bacillota</taxon>
        <taxon>Bacilli</taxon>
        <taxon>Bacillales</taxon>
        <taxon>Paenibacillaceae</taxon>
        <taxon>Paenibacillus</taxon>
    </lineage>
</organism>
<accession>A0A433XC74</accession>
<dbReference type="AlphaFoldDB" id="A0A433XC74"/>
<evidence type="ECO:0000313" key="1">
    <source>
        <dbReference type="EMBL" id="RUT31757.1"/>
    </source>
</evidence>
<comment type="caution">
    <text evidence="1">The sequence shown here is derived from an EMBL/GenBank/DDBJ whole genome shotgun (WGS) entry which is preliminary data.</text>
</comment>
<name>A0A433XC74_9BACL</name>
<dbReference type="RefSeq" id="WP_127199137.1">
    <property type="nucleotide sequence ID" value="NZ_RZNX01000003.1"/>
</dbReference>
<sequence>MRLIDGDNPSALVISELTHRVDEDKCTLRWRWPEGIQSVYIHKAPAGAGAAGFSEELPPLSALRLYTRDEYKANNGYHDRIQEIGQLEYTVFAGWTEQGEVVLVRQRDGRNRTIASTGKARIYYSVREKSGLFSKYKTVQITVTSEVPIAKDVLCYVKKQGGYPASKEDGTVYPFVTPFAAGRNVLPVIEVGKQDHVRLFFTDGPRYGHTYVLIPE</sequence>
<proteinExistence type="predicted"/>
<evidence type="ECO:0000313" key="2">
    <source>
        <dbReference type="Proteomes" id="UP000272464"/>
    </source>
</evidence>
<dbReference type="Proteomes" id="UP000272464">
    <property type="component" value="Unassembled WGS sequence"/>
</dbReference>
<gene>
    <name evidence="1" type="ORF">EJP77_10240</name>
</gene>
<dbReference type="OrthoDB" id="2912988at2"/>
<keyword evidence="2" id="KW-1185">Reference proteome</keyword>
<reference evidence="1 2" key="1">
    <citation type="submission" date="2018-12" db="EMBL/GenBank/DDBJ databases">
        <authorList>
            <person name="Sun L."/>
            <person name="Chen Z."/>
        </authorList>
    </citation>
    <scope>NUCLEOTIDE SEQUENCE [LARGE SCALE GENOMIC DNA]</scope>
    <source>
        <strain evidence="1 2">3-5-3</strain>
    </source>
</reference>
<dbReference type="EMBL" id="RZNX01000003">
    <property type="protein sequence ID" value="RUT31757.1"/>
    <property type="molecule type" value="Genomic_DNA"/>
</dbReference>